<dbReference type="PANTHER" id="PTHR33495">
    <property type="entry name" value="ANTI-SIGMA FACTOR ANTAGONIST TM_1081-RELATED-RELATED"/>
    <property type="match status" value="1"/>
</dbReference>
<gene>
    <name evidence="4" type="ORF">GCM10010423_56960</name>
</gene>
<comment type="similarity">
    <text evidence="1 2">Belongs to the anti-sigma-factor antagonist family.</text>
</comment>
<evidence type="ECO:0000313" key="5">
    <source>
        <dbReference type="Proteomes" id="UP001501095"/>
    </source>
</evidence>
<proteinExistence type="inferred from homology"/>
<keyword evidence="5" id="KW-1185">Reference proteome</keyword>
<protein>
    <recommendedName>
        <fullName evidence="2">Anti-sigma factor antagonist</fullName>
    </recommendedName>
</protein>
<dbReference type="Proteomes" id="UP001501095">
    <property type="component" value="Unassembled WGS sequence"/>
</dbReference>
<comment type="caution">
    <text evidence="4">The sequence shown here is derived from an EMBL/GenBank/DDBJ whole genome shotgun (WGS) entry which is preliminary data.</text>
</comment>
<organism evidence="4 5">
    <name type="scientific">Streptomyces levis</name>
    <dbReference type="NCBI Taxonomy" id="285566"/>
    <lineage>
        <taxon>Bacteria</taxon>
        <taxon>Bacillati</taxon>
        <taxon>Actinomycetota</taxon>
        <taxon>Actinomycetes</taxon>
        <taxon>Kitasatosporales</taxon>
        <taxon>Streptomycetaceae</taxon>
        <taxon>Streptomyces</taxon>
    </lineage>
</organism>
<dbReference type="RefSeq" id="WP_344541623.1">
    <property type="nucleotide sequence ID" value="NZ_BAAATM010000018.1"/>
</dbReference>
<accession>A0ABN3NZX0</accession>
<dbReference type="Pfam" id="PF01740">
    <property type="entry name" value="STAS"/>
    <property type="match status" value="1"/>
</dbReference>
<dbReference type="InterPro" id="IPR036513">
    <property type="entry name" value="STAS_dom_sf"/>
</dbReference>
<dbReference type="InterPro" id="IPR002645">
    <property type="entry name" value="STAS_dom"/>
</dbReference>
<feature type="domain" description="STAS" evidence="3">
    <location>
        <begin position="21"/>
        <end position="118"/>
    </location>
</feature>
<dbReference type="SUPFAM" id="SSF52091">
    <property type="entry name" value="SpoIIaa-like"/>
    <property type="match status" value="1"/>
</dbReference>
<sequence>MTTVSDALDMTVRHIDDRTAVVDVSGDVDLHTSVALRAYVSALLAQGVRHLVLDLSATQYIDSTGLSTFIRLLHAAQRCGGSLRLAAVPERLERMVAMTGIEQLLPVHTTVDDALAAGTGDPAPDDTGRTPD</sequence>
<evidence type="ECO:0000256" key="1">
    <source>
        <dbReference type="ARBA" id="ARBA00009013"/>
    </source>
</evidence>
<dbReference type="NCBIfam" id="TIGR00377">
    <property type="entry name" value="ant_ant_sig"/>
    <property type="match status" value="1"/>
</dbReference>
<dbReference type="Gene3D" id="3.30.750.24">
    <property type="entry name" value="STAS domain"/>
    <property type="match status" value="1"/>
</dbReference>
<dbReference type="PANTHER" id="PTHR33495:SF2">
    <property type="entry name" value="ANTI-SIGMA FACTOR ANTAGONIST TM_1081-RELATED"/>
    <property type="match status" value="1"/>
</dbReference>
<dbReference type="CDD" id="cd07043">
    <property type="entry name" value="STAS_anti-anti-sigma_factors"/>
    <property type="match status" value="1"/>
</dbReference>
<dbReference type="PROSITE" id="PS50801">
    <property type="entry name" value="STAS"/>
    <property type="match status" value="1"/>
</dbReference>
<evidence type="ECO:0000256" key="2">
    <source>
        <dbReference type="RuleBase" id="RU003749"/>
    </source>
</evidence>
<reference evidence="5" key="1">
    <citation type="journal article" date="2019" name="Int. J. Syst. Evol. Microbiol.">
        <title>The Global Catalogue of Microorganisms (GCM) 10K type strain sequencing project: providing services to taxonomists for standard genome sequencing and annotation.</title>
        <authorList>
            <consortium name="The Broad Institute Genomics Platform"/>
            <consortium name="The Broad Institute Genome Sequencing Center for Infectious Disease"/>
            <person name="Wu L."/>
            <person name="Ma J."/>
        </authorList>
    </citation>
    <scope>NUCLEOTIDE SEQUENCE [LARGE SCALE GENOMIC DNA]</scope>
    <source>
        <strain evidence="5">JCM 6924</strain>
    </source>
</reference>
<evidence type="ECO:0000313" key="4">
    <source>
        <dbReference type="EMBL" id="GAA2549461.1"/>
    </source>
</evidence>
<dbReference type="EMBL" id="BAAATM010000018">
    <property type="protein sequence ID" value="GAA2549461.1"/>
    <property type="molecule type" value="Genomic_DNA"/>
</dbReference>
<evidence type="ECO:0000259" key="3">
    <source>
        <dbReference type="PROSITE" id="PS50801"/>
    </source>
</evidence>
<name>A0ABN3NZX0_9ACTN</name>
<dbReference type="InterPro" id="IPR003658">
    <property type="entry name" value="Anti-sigma_ant"/>
</dbReference>